<feature type="domain" description="Metallo-beta-lactamase" evidence="7">
    <location>
        <begin position="78"/>
        <end position="280"/>
    </location>
</feature>
<comment type="similarity">
    <text evidence="2">Belongs to the metallo-beta-lactamase superfamily.</text>
</comment>
<reference evidence="8" key="2">
    <citation type="journal article" date="2010" name="Appl. Environ. Microbiol.">
        <title>Comparative analysis of acidobacterial genomic fragments from terrestrial and aquatic metagenomic libraries, with emphasis on acidobacteria subdivision 6.</title>
        <authorList>
            <person name="Kielak A.M."/>
            <person name="van Veen J.A."/>
            <person name="Kowalchuk G.A."/>
        </authorList>
    </citation>
    <scope>NUCLEOTIDE SEQUENCE</scope>
</reference>
<dbReference type="SMART" id="SM00849">
    <property type="entry name" value="Lactamase_B"/>
    <property type="match status" value="1"/>
</dbReference>
<evidence type="ECO:0000256" key="2">
    <source>
        <dbReference type="ARBA" id="ARBA00007749"/>
    </source>
</evidence>
<sequence length="299" mass="32706">MPDGSMTLVERIPYTPPMIRSVLSIALAYLLLAAGAPQTAPAGPAPYEAFAVRFGILTAFAVSGLVAGAERGRTLDIPVMVWLLKGSGRQVLVDSGFHHQKFLDQWKPRDFRTPAAAVESAGVKPEAITDIIISHAHWDHVDGVDLFPKATIWIQREEYRYYTGEAWQGRGTHGGVDADDMEALLKINTEGRLRFVEGDDQEIIPGIRCYTGGKHTFASQYVTAITAAGTVVFASDNIYLYENLDKHAPIAQTLDAVSNLKAQDRIRTLASDPRLIVPGHDPLVFEKFPAVSDGVVRIK</sequence>
<name>E3T6S5_9BACT</name>
<accession>E3T6S5</accession>
<keyword evidence="4" id="KW-0378">Hydrolase</keyword>
<dbReference type="GO" id="GO:0016787">
    <property type="term" value="F:hydrolase activity"/>
    <property type="evidence" value="ECO:0007669"/>
    <property type="project" value="UniProtKB-KW"/>
</dbReference>
<protein>
    <submittedName>
        <fullName evidence="8">QlcA</fullName>
    </submittedName>
</protein>
<feature type="transmembrane region" description="Helical" evidence="6">
    <location>
        <begin position="52"/>
        <end position="69"/>
    </location>
</feature>
<dbReference type="PANTHER" id="PTHR42978">
    <property type="entry name" value="QUORUM-QUENCHING LACTONASE YTNP-RELATED-RELATED"/>
    <property type="match status" value="1"/>
</dbReference>
<dbReference type="EMBL" id="GU260708">
    <property type="protein sequence ID" value="ADC36019.1"/>
    <property type="molecule type" value="Genomic_DNA"/>
</dbReference>
<comment type="cofactor">
    <cofactor evidence="1">
        <name>Zn(2+)</name>
        <dbReference type="ChEBI" id="CHEBI:29105"/>
    </cofactor>
</comment>
<keyword evidence="5" id="KW-0862">Zinc</keyword>
<keyword evidence="3" id="KW-0479">Metal-binding</keyword>
<dbReference type="InterPro" id="IPR051013">
    <property type="entry name" value="MBL_superfamily_lactonases"/>
</dbReference>
<dbReference type="Gene3D" id="3.60.15.10">
    <property type="entry name" value="Ribonuclease Z/Hydroxyacylglutathione hydrolase-like"/>
    <property type="match status" value="1"/>
</dbReference>
<dbReference type="InterPro" id="IPR001279">
    <property type="entry name" value="Metallo-B-lactamas"/>
</dbReference>
<dbReference type="Pfam" id="PF00753">
    <property type="entry name" value="Lactamase_B"/>
    <property type="match status" value="1"/>
</dbReference>
<evidence type="ECO:0000313" key="8">
    <source>
        <dbReference type="EMBL" id="ADC36019.1"/>
    </source>
</evidence>
<evidence type="ECO:0000259" key="7">
    <source>
        <dbReference type="SMART" id="SM00849"/>
    </source>
</evidence>
<dbReference type="SUPFAM" id="SSF56281">
    <property type="entry name" value="Metallo-hydrolase/oxidoreductase"/>
    <property type="match status" value="1"/>
</dbReference>
<evidence type="ECO:0000256" key="6">
    <source>
        <dbReference type="SAM" id="Phobius"/>
    </source>
</evidence>
<evidence type="ECO:0000256" key="5">
    <source>
        <dbReference type="ARBA" id="ARBA00022833"/>
    </source>
</evidence>
<keyword evidence="6" id="KW-1133">Transmembrane helix</keyword>
<evidence type="ECO:0000256" key="1">
    <source>
        <dbReference type="ARBA" id="ARBA00001947"/>
    </source>
</evidence>
<keyword evidence="6" id="KW-0472">Membrane</keyword>
<dbReference type="PANTHER" id="PTHR42978:SF7">
    <property type="entry name" value="METALLO-HYDROLASE RV2300C-RELATED"/>
    <property type="match status" value="1"/>
</dbReference>
<organism evidence="8">
    <name type="scientific">uncultured bacterium 259</name>
    <dbReference type="NCBI Taxonomy" id="698386"/>
    <lineage>
        <taxon>Bacteria</taxon>
        <taxon>environmental samples</taxon>
    </lineage>
</organism>
<dbReference type="InterPro" id="IPR036866">
    <property type="entry name" value="RibonucZ/Hydroxyglut_hydro"/>
</dbReference>
<reference evidence="8" key="1">
    <citation type="submission" date="2009-12" db="EMBL/GenBank/DDBJ databases">
        <authorList>
            <person name="Kielak A."/>
            <person name="van Veen J.A."/>
            <person name="Kowalchuk G.A."/>
        </authorList>
    </citation>
    <scope>NUCLEOTIDE SEQUENCE</scope>
</reference>
<evidence type="ECO:0000256" key="3">
    <source>
        <dbReference type="ARBA" id="ARBA00022723"/>
    </source>
</evidence>
<keyword evidence="6" id="KW-0812">Transmembrane</keyword>
<dbReference type="AlphaFoldDB" id="E3T6S5"/>
<dbReference type="GO" id="GO:0046872">
    <property type="term" value="F:metal ion binding"/>
    <property type="evidence" value="ECO:0007669"/>
    <property type="project" value="UniProtKB-KW"/>
</dbReference>
<proteinExistence type="inferred from homology"/>
<evidence type="ECO:0000256" key="4">
    <source>
        <dbReference type="ARBA" id="ARBA00022801"/>
    </source>
</evidence>
<dbReference type="CDD" id="cd07729">
    <property type="entry name" value="AHL_lactonase_MBL-fold"/>
    <property type="match status" value="1"/>
</dbReference>